<evidence type="ECO:0000313" key="6">
    <source>
        <dbReference type="EMBL" id="MDQ0375065.1"/>
    </source>
</evidence>
<dbReference type="Proteomes" id="UP001239626">
    <property type="component" value="Unassembled WGS sequence"/>
</dbReference>
<accession>A0ABU0EIF7</accession>
<dbReference type="PANTHER" id="PTHR35936">
    <property type="entry name" value="MEMBRANE-BOUND LYTIC MUREIN TRANSGLYCOSYLASE F"/>
    <property type="match status" value="1"/>
</dbReference>
<dbReference type="SMART" id="SM00062">
    <property type="entry name" value="PBPb"/>
    <property type="match status" value="1"/>
</dbReference>
<dbReference type="CDD" id="cd01004">
    <property type="entry name" value="PBP2_MidA_like"/>
    <property type="match status" value="1"/>
</dbReference>
<name>A0ABU0EIF7_9CELL</name>
<evidence type="ECO:0000256" key="4">
    <source>
        <dbReference type="RuleBase" id="RU003744"/>
    </source>
</evidence>
<comment type="subcellular location">
    <subcellularLocation>
        <location evidence="1">Cell envelope</location>
    </subcellularLocation>
</comment>
<keyword evidence="3" id="KW-0732">Signal</keyword>
<dbReference type="PROSITE" id="PS01039">
    <property type="entry name" value="SBP_BACTERIAL_3"/>
    <property type="match status" value="1"/>
</dbReference>
<comment type="similarity">
    <text evidence="2 4">Belongs to the bacterial solute-binding protein 3 family.</text>
</comment>
<dbReference type="PANTHER" id="PTHR35936:SF17">
    <property type="entry name" value="ARGININE-BINDING EXTRACELLULAR PROTEIN ARTP"/>
    <property type="match status" value="1"/>
</dbReference>
<evidence type="ECO:0000313" key="7">
    <source>
        <dbReference type="Proteomes" id="UP001239626"/>
    </source>
</evidence>
<evidence type="ECO:0000256" key="2">
    <source>
        <dbReference type="ARBA" id="ARBA00010333"/>
    </source>
</evidence>
<dbReference type="Pfam" id="PF00497">
    <property type="entry name" value="SBP_bac_3"/>
    <property type="match status" value="1"/>
</dbReference>
<evidence type="ECO:0000256" key="1">
    <source>
        <dbReference type="ARBA" id="ARBA00004196"/>
    </source>
</evidence>
<protein>
    <submittedName>
        <fullName evidence="6">Polar amino acid transport system substrate-binding protein</fullName>
    </submittedName>
</protein>
<gene>
    <name evidence="6" type="ORF">J2X26_003395</name>
</gene>
<feature type="domain" description="Solute-binding protein family 3/N-terminal" evidence="5">
    <location>
        <begin position="59"/>
        <end position="285"/>
    </location>
</feature>
<reference evidence="6 7" key="1">
    <citation type="submission" date="2023-07" db="EMBL/GenBank/DDBJ databases">
        <title>Sorghum-associated microbial communities from plants grown in Nebraska, USA.</title>
        <authorList>
            <person name="Schachtman D."/>
        </authorList>
    </citation>
    <scope>NUCLEOTIDE SEQUENCE [LARGE SCALE GENOMIC DNA]</scope>
    <source>
        <strain evidence="6 7">BE332</strain>
    </source>
</reference>
<dbReference type="Gene3D" id="3.40.190.10">
    <property type="entry name" value="Periplasmic binding protein-like II"/>
    <property type="match status" value="2"/>
</dbReference>
<dbReference type="SUPFAM" id="SSF53850">
    <property type="entry name" value="Periplasmic binding protein-like II"/>
    <property type="match status" value="1"/>
</dbReference>
<evidence type="ECO:0000256" key="3">
    <source>
        <dbReference type="ARBA" id="ARBA00022729"/>
    </source>
</evidence>
<comment type="caution">
    <text evidence="6">The sequence shown here is derived from an EMBL/GenBank/DDBJ whole genome shotgun (WGS) entry which is preliminary data.</text>
</comment>
<sequence>MTAALAAVSALLLTACGGDGGSSNTAVLPDEGSPLGASAIVKVDSIADLVPREIADRGTLVVGSDTTYAPAEYMDVDGVTPVGYDVDLAKAIAVVLGLEADVRTADFSSIIPEVGSTYDVGISSFTINAERMSQVNMVQYLEAGEAFAVRKGNPEGISRDDLCGVTVAVQAGTIQEEELGTLTEECESAGKESIRRLSFDTQTEANDALVDGKADVTYADSPIITYAVLMSRQLEVLGEAFATAPQGIVVSKDDHALTTAIQKAVQELIDSGAYGRILTSWLVSASQVTTAELNPSAP</sequence>
<organism evidence="6 7">
    <name type="scientific">Cellulomonas humilata</name>
    <dbReference type="NCBI Taxonomy" id="144055"/>
    <lineage>
        <taxon>Bacteria</taxon>
        <taxon>Bacillati</taxon>
        <taxon>Actinomycetota</taxon>
        <taxon>Actinomycetes</taxon>
        <taxon>Micrococcales</taxon>
        <taxon>Cellulomonadaceae</taxon>
        <taxon>Cellulomonas</taxon>
    </lineage>
</organism>
<evidence type="ECO:0000259" key="5">
    <source>
        <dbReference type="SMART" id="SM00062"/>
    </source>
</evidence>
<dbReference type="RefSeq" id="WP_307493878.1">
    <property type="nucleotide sequence ID" value="NZ_JAUSVB010000005.1"/>
</dbReference>
<proteinExistence type="inferred from homology"/>
<keyword evidence="7" id="KW-1185">Reference proteome</keyword>
<dbReference type="InterPro" id="IPR001638">
    <property type="entry name" value="Solute-binding_3/MltF_N"/>
</dbReference>
<dbReference type="EMBL" id="JAUSVB010000005">
    <property type="protein sequence ID" value="MDQ0375065.1"/>
    <property type="molecule type" value="Genomic_DNA"/>
</dbReference>
<dbReference type="InterPro" id="IPR018313">
    <property type="entry name" value="SBP_3_CS"/>
</dbReference>